<keyword evidence="1" id="KW-0436">Ligase</keyword>
<proteinExistence type="predicted"/>
<evidence type="ECO:0000313" key="1">
    <source>
        <dbReference type="EMBL" id="KAL0491827.1"/>
    </source>
</evidence>
<evidence type="ECO:0000313" key="2">
    <source>
        <dbReference type="Proteomes" id="UP001431209"/>
    </source>
</evidence>
<dbReference type="AlphaFoldDB" id="A0AAW2ZT61"/>
<dbReference type="Proteomes" id="UP001431209">
    <property type="component" value="Unassembled WGS sequence"/>
</dbReference>
<name>A0AAW2ZT61_9EUKA</name>
<protein>
    <submittedName>
        <fullName evidence="1">DNA ligase</fullName>
    </submittedName>
</protein>
<accession>A0AAW2ZT61</accession>
<organism evidence="1 2">
    <name type="scientific">Acrasis kona</name>
    <dbReference type="NCBI Taxonomy" id="1008807"/>
    <lineage>
        <taxon>Eukaryota</taxon>
        <taxon>Discoba</taxon>
        <taxon>Heterolobosea</taxon>
        <taxon>Tetramitia</taxon>
        <taxon>Eutetramitia</taxon>
        <taxon>Acrasidae</taxon>
        <taxon>Acrasis</taxon>
    </lineage>
</organism>
<dbReference type="GO" id="GO:0016874">
    <property type="term" value="F:ligase activity"/>
    <property type="evidence" value="ECO:0007669"/>
    <property type="project" value="UniProtKB-KW"/>
</dbReference>
<reference evidence="1 2" key="1">
    <citation type="submission" date="2024-03" db="EMBL/GenBank/DDBJ databases">
        <title>The Acrasis kona genome and developmental transcriptomes reveal deep origins of eukaryotic multicellular pathways.</title>
        <authorList>
            <person name="Sheikh S."/>
            <person name="Fu C.-J."/>
            <person name="Brown M.W."/>
            <person name="Baldauf S.L."/>
        </authorList>
    </citation>
    <scope>NUCLEOTIDE SEQUENCE [LARGE SCALE GENOMIC DNA]</scope>
    <source>
        <strain evidence="1 2">ATCC MYA-3509</strain>
    </source>
</reference>
<dbReference type="EMBL" id="JAOPGA020001865">
    <property type="protein sequence ID" value="KAL0491827.1"/>
    <property type="molecule type" value="Genomic_DNA"/>
</dbReference>
<sequence length="177" mass="20528">MNENGLEKGNMVHTEYFSTNYFEKKLGGEWEYKSKTIYNHKKRSFTDKNQIIEFVHESWIFDDDRQALSDHDKHVVERSGIEEDQKYSIMVAVDDPPSPIDEFPLVFVSRGPSDTVKMMLSVAASSEIKDFEKVCMVYCQQNVINKVSVVVRDPEHQIHPMSILVEASKYIKRMSSV</sequence>
<keyword evidence="2" id="KW-1185">Reference proteome</keyword>
<gene>
    <name evidence="1" type="ORF">AKO1_010247</name>
</gene>
<comment type="caution">
    <text evidence="1">The sequence shown here is derived from an EMBL/GenBank/DDBJ whole genome shotgun (WGS) entry which is preliminary data.</text>
</comment>